<evidence type="ECO:0000313" key="2">
    <source>
        <dbReference type="EMBL" id="GAA3912917.1"/>
    </source>
</evidence>
<evidence type="ECO:0000313" key="3">
    <source>
        <dbReference type="Proteomes" id="UP001501000"/>
    </source>
</evidence>
<keyword evidence="1" id="KW-1133">Transmembrane helix</keyword>
<feature type="transmembrane region" description="Helical" evidence="1">
    <location>
        <begin position="30"/>
        <end position="47"/>
    </location>
</feature>
<gene>
    <name evidence="2" type="ORF">GCM10022244_23640</name>
</gene>
<reference evidence="3" key="1">
    <citation type="journal article" date="2019" name="Int. J. Syst. Evol. Microbiol.">
        <title>The Global Catalogue of Microorganisms (GCM) 10K type strain sequencing project: providing services to taxonomists for standard genome sequencing and annotation.</title>
        <authorList>
            <consortium name="The Broad Institute Genomics Platform"/>
            <consortium name="The Broad Institute Genome Sequencing Center for Infectious Disease"/>
            <person name="Wu L."/>
            <person name="Ma J."/>
        </authorList>
    </citation>
    <scope>NUCLEOTIDE SEQUENCE [LARGE SCALE GENOMIC DNA]</scope>
    <source>
        <strain evidence="3">JCM 16956</strain>
    </source>
</reference>
<keyword evidence="1" id="KW-0472">Membrane</keyword>
<name>A0ABP7M2F1_9ACTN</name>
<sequence length="62" mass="6861">MSRLTYWALIALCVGVEIWGQATGVRDLTLTGFFAGLGVVAVHRLLHRADRCQEFAKAGEER</sequence>
<dbReference type="RefSeq" id="WP_345281482.1">
    <property type="nucleotide sequence ID" value="NZ_BAABAJ010000006.1"/>
</dbReference>
<keyword evidence="1" id="KW-0812">Transmembrane</keyword>
<proteinExistence type="predicted"/>
<evidence type="ECO:0000256" key="1">
    <source>
        <dbReference type="SAM" id="Phobius"/>
    </source>
</evidence>
<accession>A0ABP7M2F1</accession>
<comment type="caution">
    <text evidence="2">The sequence shown here is derived from an EMBL/GenBank/DDBJ whole genome shotgun (WGS) entry which is preliminary data.</text>
</comment>
<dbReference type="EMBL" id="BAABAJ010000006">
    <property type="protein sequence ID" value="GAA3912917.1"/>
    <property type="molecule type" value="Genomic_DNA"/>
</dbReference>
<keyword evidence="3" id="KW-1185">Reference proteome</keyword>
<protein>
    <submittedName>
        <fullName evidence="2">Uncharacterized protein</fullName>
    </submittedName>
</protein>
<organism evidence="2 3">
    <name type="scientific">Streptomyces gulbargensis</name>
    <dbReference type="NCBI Taxonomy" id="364901"/>
    <lineage>
        <taxon>Bacteria</taxon>
        <taxon>Bacillati</taxon>
        <taxon>Actinomycetota</taxon>
        <taxon>Actinomycetes</taxon>
        <taxon>Kitasatosporales</taxon>
        <taxon>Streptomycetaceae</taxon>
        <taxon>Streptomyces</taxon>
    </lineage>
</organism>
<dbReference type="Proteomes" id="UP001501000">
    <property type="component" value="Unassembled WGS sequence"/>
</dbReference>